<dbReference type="PANTHER" id="PTHR11614">
    <property type="entry name" value="PHOSPHOLIPASE-RELATED"/>
    <property type="match status" value="1"/>
</dbReference>
<dbReference type="RefSeq" id="WP_160382030.1">
    <property type="nucleotide sequence ID" value="NZ_WNXQ01000003.1"/>
</dbReference>
<dbReference type="Pfam" id="PF12146">
    <property type="entry name" value="Hydrolase_4"/>
    <property type="match status" value="1"/>
</dbReference>
<dbReference type="InterPro" id="IPR051044">
    <property type="entry name" value="MAG_DAG_Lipase"/>
</dbReference>
<name>A0A844W102_9RHOB</name>
<dbReference type="AlphaFoldDB" id="A0A844W102"/>
<keyword evidence="2" id="KW-0378">Hydrolase</keyword>
<organism evidence="2 3">
    <name type="scientific">Pseudooceanicola pacificus</name>
    <dbReference type="NCBI Taxonomy" id="2676438"/>
    <lineage>
        <taxon>Bacteria</taxon>
        <taxon>Pseudomonadati</taxon>
        <taxon>Pseudomonadota</taxon>
        <taxon>Alphaproteobacteria</taxon>
        <taxon>Rhodobacterales</taxon>
        <taxon>Paracoccaceae</taxon>
        <taxon>Pseudooceanicola</taxon>
    </lineage>
</organism>
<dbReference type="EMBL" id="WNXQ01000003">
    <property type="protein sequence ID" value="MWB77766.1"/>
    <property type="molecule type" value="Genomic_DNA"/>
</dbReference>
<dbReference type="InterPro" id="IPR022742">
    <property type="entry name" value="Hydrolase_4"/>
</dbReference>
<protein>
    <submittedName>
        <fullName evidence="2">Alpha/beta fold hydrolase</fullName>
    </submittedName>
</protein>
<comment type="caution">
    <text evidence="2">The sequence shown here is derived from an EMBL/GenBank/DDBJ whole genome shotgun (WGS) entry which is preliminary data.</text>
</comment>
<evidence type="ECO:0000259" key="1">
    <source>
        <dbReference type="Pfam" id="PF12146"/>
    </source>
</evidence>
<proteinExistence type="predicted"/>
<accession>A0A844W102</accession>
<dbReference type="InterPro" id="IPR029058">
    <property type="entry name" value="AB_hydrolase_fold"/>
</dbReference>
<gene>
    <name evidence="2" type="ORF">GLS40_07000</name>
</gene>
<dbReference type="SUPFAM" id="SSF53474">
    <property type="entry name" value="alpha/beta-Hydrolases"/>
    <property type="match status" value="1"/>
</dbReference>
<dbReference type="GO" id="GO:0016787">
    <property type="term" value="F:hydrolase activity"/>
    <property type="evidence" value="ECO:0007669"/>
    <property type="project" value="UniProtKB-KW"/>
</dbReference>
<keyword evidence="3" id="KW-1185">Reference proteome</keyword>
<sequence length="321" mass="34840">MDQAPFFSDVDDGPAGGHAVWTTCDDGVRIRVGAWPLDGAKGTVLLFPGRTEYVEKYGRAAADLAARGYATLAVDWRGQGLADRLMDDPMPGHVGEFADYQRDVRAVLAVARDMGLPEPWHLLAHSMGGCIGLRALHEGLPVRSACFTGPMWGIELPRALRPVAWALAFGTSSTGLGHLLSPGTARESYVLAEAFEDNKLTTDAEMYDYMRRQTLAHPELGLGGPSMRWLYKSLGEMLTLSRMPSPAVPCVTFVGTQERIVDVLRIRARIAAWPGARLVEVEGGEHEVMMEGPQTRAHVFDTATAFYDANAAGTRADRVSA</sequence>
<dbReference type="Proteomes" id="UP000443843">
    <property type="component" value="Unassembled WGS sequence"/>
</dbReference>
<feature type="domain" description="Serine aminopeptidase S33" evidence="1">
    <location>
        <begin position="40"/>
        <end position="291"/>
    </location>
</feature>
<dbReference type="Gene3D" id="3.40.50.1820">
    <property type="entry name" value="alpha/beta hydrolase"/>
    <property type="match status" value="1"/>
</dbReference>
<evidence type="ECO:0000313" key="2">
    <source>
        <dbReference type="EMBL" id="MWB77766.1"/>
    </source>
</evidence>
<reference evidence="2 3" key="1">
    <citation type="submission" date="2019-11" db="EMBL/GenBank/DDBJ databases">
        <title>Pseudooceanicola pacifica sp. nov., isolated from deep-sea sediment of the Pacific Ocean.</title>
        <authorList>
            <person name="Lyu L."/>
        </authorList>
    </citation>
    <scope>NUCLEOTIDE SEQUENCE [LARGE SCALE GENOMIC DNA]</scope>
    <source>
        <strain evidence="2 3">216_PA32_1</strain>
    </source>
</reference>
<evidence type="ECO:0000313" key="3">
    <source>
        <dbReference type="Proteomes" id="UP000443843"/>
    </source>
</evidence>